<dbReference type="Pfam" id="PF07963">
    <property type="entry name" value="N_methyl"/>
    <property type="match status" value="1"/>
</dbReference>
<keyword evidence="2" id="KW-0178">Competence</keyword>
<keyword evidence="3" id="KW-0812">Transmembrane</keyword>
<dbReference type="AlphaFoldDB" id="A0A8J2ZYI0"/>
<evidence type="ECO:0000256" key="2">
    <source>
        <dbReference type="ARBA" id="ARBA00023287"/>
    </source>
</evidence>
<keyword evidence="3" id="KW-1133">Transmembrane helix</keyword>
<dbReference type="Proteomes" id="UP000656813">
    <property type="component" value="Unassembled WGS sequence"/>
</dbReference>
<dbReference type="SUPFAM" id="SSF54523">
    <property type="entry name" value="Pili subunits"/>
    <property type="match status" value="1"/>
</dbReference>
<evidence type="ECO:0000313" key="5">
    <source>
        <dbReference type="Proteomes" id="UP000656813"/>
    </source>
</evidence>
<name>A0A8J2ZYI0_9BACL</name>
<dbReference type="GO" id="GO:0009986">
    <property type="term" value="C:cell surface"/>
    <property type="evidence" value="ECO:0007669"/>
    <property type="project" value="UniProtKB-SubCell"/>
</dbReference>
<comment type="caution">
    <text evidence="4">The sequence shown here is derived from an EMBL/GenBank/DDBJ whole genome shotgun (WGS) entry which is preliminary data.</text>
</comment>
<dbReference type="Gene3D" id="3.30.700.10">
    <property type="entry name" value="Glycoprotein, Type 4 Pilin"/>
    <property type="match status" value="1"/>
</dbReference>
<evidence type="ECO:0000256" key="3">
    <source>
        <dbReference type="SAM" id="Phobius"/>
    </source>
</evidence>
<accession>A0A8J2ZYI0</accession>
<sequence length="139" mass="15772">MKKLLRVLASKSGFSLIEILAAIVILGLIVGPFLSMFIQSAKTTHVTETMNDATDVANAQMEDMYHIVTHSTSDKIDEQMSEQDFTKINDGYSKKVNDYTVMVQLRPVPDQPSLVDVIVQIYKENDREAQLESIYEWEN</sequence>
<gene>
    <name evidence="4" type="ORF">GCM10007096_32930</name>
</gene>
<keyword evidence="3" id="KW-0472">Membrane</keyword>
<dbReference type="InterPro" id="IPR045584">
    <property type="entry name" value="Pilin-like"/>
</dbReference>
<protein>
    <recommendedName>
        <fullName evidence="6">Prepilin-type N-terminal cleavage/methylation domain-containing protein</fullName>
    </recommendedName>
</protein>
<dbReference type="InterPro" id="IPR012902">
    <property type="entry name" value="N_methyl_site"/>
</dbReference>
<dbReference type="RefSeq" id="WP_188498484.1">
    <property type="nucleotide sequence ID" value="NZ_BMFV01000030.1"/>
</dbReference>
<feature type="transmembrane region" description="Helical" evidence="3">
    <location>
        <begin position="12"/>
        <end position="38"/>
    </location>
</feature>
<evidence type="ECO:0000256" key="1">
    <source>
        <dbReference type="ARBA" id="ARBA00004241"/>
    </source>
</evidence>
<reference evidence="4" key="2">
    <citation type="submission" date="2020-09" db="EMBL/GenBank/DDBJ databases">
        <authorList>
            <person name="Sun Q."/>
            <person name="Zhou Y."/>
        </authorList>
    </citation>
    <scope>NUCLEOTIDE SEQUENCE</scope>
    <source>
        <strain evidence="4">CGMCC 1.12777</strain>
    </source>
</reference>
<dbReference type="NCBIfam" id="TIGR02532">
    <property type="entry name" value="IV_pilin_GFxxxE"/>
    <property type="match status" value="1"/>
</dbReference>
<evidence type="ECO:0000313" key="4">
    <source>
        <dbReference type="EMBL" id="GGH86073.1"/>
    </source>
</evidence>
<proteinExistence type="predicted"/>
<evidence type="ECO:0008006" key="6">
    <source>
        <dbReference type="Google" id="ProtNLM"/>
    </source>
</evidence>
<keyword evidence="5" id="KW-1185">Reference proteome</keyword>
<dbReference type="EMBL" id="BMFV01000030">
    <property type="protein sequence ID" value="GGH86073.1"/>
    <property type="molecule type" value="Genomic_DNA"/>
</dbReference>
<comment type="subcellular location">
    <subcellularLocation>
        <location evidence="1">Cell surface</location>
    </subcellularLocation>
</comment>
<organism evidence="4 5">
    <name type="scientific">Pullulanibacillus pueri</name>
    <dbReference type="NCBI Taxonomy" id="1437324"/>
    <lineage>
        <taxon>Bacteria</taxon>
        <taxon>Bacillati</taxon>
        <taxon>Bacillota</taxon>
        <taxon>Bacilli</taxon>
        <taxon>Bacillales</taxon>
        <taxon>Sporolactobacillaceae</taxon>
        <taxon>Pullulanibacillus</taxon>
    </lineage>
</organism>
<reference evidence="4" key="1">
    <citation type="journal article" date="2014" name="Int. J. Syst. Evol. Microbiol.">
        <title>Complete genome sequence of Corynebacterium casei LMG S-19264T (=DSM 44701T), isolated from a smear-ripened cheese.</title>
        <authorList>
            <consortium name="US DOE Joint Genome Institute (JGI-PGF)"/>
            <person name="Walter F."/>
            <person name="Albersmeier A."/>
            <person name="Kalinowski J."/>
            <person name="Ruckert C."/>
        </authorList>
    </citation>
    <scope>NUCLEOTIDE SEQUENCE</scope>
    <source>
        <strain evidence="4">CGMCC 1.12777</strain>
    </source>
</reference>
<dbReference type="GO" id="GO:0030420">
    <property type="term" value="P:establishment of competence for transformation"/>
    <property type="evidence" value="ECO:0007669"/>
    <property type="project" value="UniProtKB-KW"/>
</dbReference>